<dbReference type="Gene3D" id="1.10.443.10">
    <property type="entry name" value="Intergrase catalytic core"/>
    <property type="match status" value="1"/>
</dbReference>
<dbReference type="Gene3D" id="1.10.150.130">
    <property type="match status" value="1"/>
</dbReference>
<dbReference type="InterPro" id="IPR013762">
    <property type="entry name" value="Integrase-like_cat_sf"/>
</dbReference>
<dbReference type="PANTHER" id="PTHR30349">
    <property type="entry name" value="PHAGE INTEGRASE-RELATED"/>
    <property type="match status" value="1"/>
</dbReference>
<dbReference type="InterPro" id="IPR011010">
    <property type="entry name" value="DNA_brk_join_enz"/>
</dbReference>
<keyword evidence="4 6" id="KW-0238">DNA-binding</keyword>
<evidence type="ECO:0000256" key="3">
    <source>
        <dbReference type="ARBA" id="ARBA00022908"/>
    </source>
</evidence>
<proteinExistence type="inferred from homology"/>
<keyword evidence="3" id="KW-0229">DNA integration</keyword>
<dbReference type="InterPro" id="IPR002104">
    <property type="entry name" value="Integrase_catalytic"/>
</dbReference>
<dbReference type="GO" id="GO:0015074">
    <property type="term" value="P:DNA integration"/>
    <property type="evidence" value="ECO:0007669"/>
    <property type="project" value="UniProtKB-KW"/>
</dbReference>
<reference evidence="9 10" key="1">
    <citation type="journal article" date="2018" name="Environ. Microbiol.">
        <title>Novel energy conservation strategies and behaviour of Pelotomaculum schinkii driving syntrophic propionate catabolism.</title>
        <authorList>
            <person name="Hidalgo-Ahumada C.A.P."/>
            <person name="Nobu M.K."/>
            <person name="Narihiro T."/>
            <person name="Tamaki H."/>
            <person name="Liu W.T."/>
            <person name="Kamagata Y."/>
            <person name="Stams A.J.M."/>
            <person name="Imachi H."/>
            <person name="Sousa D.Z."/>
        </authorList>
    </citation>
    <scope>NUCLEOTIDE SEQUENCE [LARGE SCALE GENOMIC DNA]</scope>
    <source>
        <strain evidence="9 10">HH</strain>
    </source>
</reference>
<dbReference type="RefSeq" id="WP_190259016.1">
    <property type="nucleotide sequence ID" value="NZ_QFGA01000003.1"/>
</dbReference>
<dbReference type="PROSITE" id="PS51900">
    <property type="entry name" value="CB"/>
    <property type="match status" value="1"/>
</dbReference>
<evidence type="ECO:0000313" key="10">
    <source>
        <dbReference type="Proteomes" id="UP000298324"/>
    </source>
</evidence>
<dbReference type="InterPro" id="IPR044068">
    <property type="entry name" value="CB"/>
</dbReference>
<evidence type="ECO:0000256" key="6">
    <source>
        <dbReference type="PROSITE-ProRule" id="PRU01248"/>
    </source>
</evidence>
<evidence type="ECO:0000259" key="7">
    <source>
        <dbReference type="PROSITE" id="PS51898"/>
    </source>
</evidence>
<evidence type="ECO:0000256" key="4">
    <source>
        <dbReference type="ARBA" id="ARBA00023125"/>
    </source>
</evidence>
<dbReference type="PANTHER" id="PTHR30349:SF41">
    <property type="entry name" value="INTEGRASE_RECOMBINASE PROTEIN MJ0367-RELATED"/>
    <property type="match status" value="1"/>
</dbReference>
<dbReference type="InterPro" id="IPR004107">
    <property type="entry name" value="Integrase_SAM-like_N"/>
</dbReference>
<dbReference type="Pfam" id="PF02899">
    <property type="entry name" value="Phage_int_SAM_1"/>
    <property type="match status" value="1"/>
</dbReference>
<dbReference type="InterPro" id="IPR050090">
    <property type="entry name" value="Tyrosine_recombinase_XerCD"/>
</dbReference>
<dbReference type="Pfam" id="PF00589">
    <property type="entry name" value="Phage_integrase"/>
    <property type="match status" value="1"/>
</dbReference>
<keyword evidence="10" id="KW-1185">Reference proteome</keyword>
<name>A0A4Y7R7R1_9FIRM</name>
<keyword evidence="5" id="KW-0233">DNA recombination</keyword>
<dbReference type="EMBL" id="QFGA01000003">
    <property type="protein sequence ID" value="TEB04681.1"/>
    <property type="molecule type" value="Genomic_DNA"/>
</dbReference>
<evidence type="ECO:0000256" key="1">
    <source>
        <dbReference type="ARBA" id="ARBA00003283"/>
    </source>
</evidence>
<comment type="caution">
    <text evidence="9">The sequence shown here is derived from an EMBL/GenBank/DDBJ whole genome shotgun (WGS) entry which is preliminary data.</text>
</comment>
<dbReference type="Proteomes" id="UP000298324">
    <property type="component" value="Unassembled WGS sequence"/>
</dbReference>
<comment type="function">
    <text evidence="1">Site-specific tyrosine recombinase, which acts by catalyzing the cutting and rejoining of the recombining DNA molecules.</text>
</comment>
<dbReference type="SUPFAM" id="SSF56349">
    <property type="entry name" value="DNA breaking-rejoining enzymes"/>
    <property type="match status" value="1"/>
</dbReference>
<dbReference type="PROSITE" id="PS51898">
    <property type="entry name" value="TYR_RECOMBINASE"/>
    <property type="match status" value="1"/>
</dbReference>
<dbReference type="AlphaFoldDB" id="A0A4Y7R7R1"/>
<evidence type="ECO:0000256" key="2">
    <source>
        <dbReference type="ARBA" id="ARBA00008857"/>
    </source>
</evidence>
<evidence type="ECO:0000259" key="8">
    <source>
        <dbReference type="PROSITE" id="PS51900"/>
    </source>
</evidence>
<organism evidence="9 10">
    <name type="scientific">Pelotomaculum schinkii</name>
    <dbReference type="NCBI Taxonomy" id="78350"/>
    <lineage>
        <taxon>Bacteria</taxon>
        <taxon>Bacillati</taxon>
        <taxon>Bacillota</taxon>
        <taxon>Clostridia</taxon>
        <taxon>Eubacteriales</taxon>
        <taxon>Desulfotomaculaceae</taxon>
        <taxon>Pelotomaculum</taxon>
    </lineage>
</organism>
<evidence type="ECO:0000313" key="9">
    <source>
        <dbReference type="EMBL" id="TEB04681.1"/>
    </source>
</evidence>
<evidence type="ECO:0000256" key="5">
    <source>
        <dbReference type="ARBA" id="ARBA00023172"/>
    </source>
</evidence>
<accession>A0A4Y7R7R1</accession>
<feature type="domain" description="Tyr recombinase" evidence="7">
    <location>
        <begin position="111"/>
        <end position="294"/>
    </location>
</feature>
<protein>
    <submittedName>
        <fullName evidence="9">Tyrosine recombinase XerC</fullName>
    </submittedName>
</protein>
<comment type="similarity">
    <text evidence="2">Belongs to the 'phage' integrase family.</text>
</comment>
<dbReference type="InterPro" id="IPR010998">
    <property type="entry name" value="Integrase_recombinase_N"/>
</dbReference>
<gene>
    <name evidence="9" type="primary">xerC_2</name>
    <name evidence="9" type="ORF">Psch_03443</name>
</gene>
<dbReference type="GO" id="GO:0006310">
    <property type="term" value="P:DNA recombination"/>
    <property type="evidence" value="ECO:0007669"/>
    <property type="project" value="UniProtKB-KW"/>
</dbReference>
<sequence length="297" mass="34077">MENTSGNILNEFFEEIYSEGAARSTVEAYRKDLTYFFKWYEEVNDQLQDPEQITSIDLREYQNFLQNEKELKPATINRRMAALEKYLKWVKQAGYISRLPNFPKTIREQKVPPKSLGRTEQNRLLREAEKRCNTRDFALLRLLMSCGLRVSEAVAIRLMDLDIGERHGQVIVRGKGNKWREVPIPPDARKALREWLAYRELLPAYTNSPWLFPSRNGEYISARYAEQVVKNLGQFAGLNIHPHILRHTAATNMIRSGADLVTVAQVLGHSNLNTTAIYTKPGNYSVNHVAVAGAINL</sequence>
<dbReference type="GO" id="GO:0003677">
    <property type="term" value="F:DNA binding"/>
    <property type="evidence" value="ECO:0007669"/>
    <property type="project" value="UniProtKB-UniRule"/>
</dbReference>
<feature type="domain" description="Core-binding (CB)" evidence="8">
    <location>
        <begin position="3"/>
        <end position="91"/>
    </location>
</feature>